<keyword evidence="12" id="KW-1185">Reference proteome</keyword>
<gene>
    <name evidence="8 11" type="primary">sat</name>
    <name evidence="11" type="ORF">DKM44_04540</name>
</gene>
<protein>
    <recommendedName>
        <fullName evidence="8">Sulfate adenylyltransferase</fullName>
        <ecNumber evidence="8">2.7.7.4</ecNumber>
    </recommendedName>
    <alternativeName>
        <fullName evidence="8">ATP-sulfurylase</fullName>
    </alternativeName>
    <alternativeName>
        <fullName evidence="8">Sulfate adenylate transferase</fullName>
        <shortName evidence="8">SAT</shortName>
    </alternativeName>
</protein>
<evidence type="ECO:0000259" key="10">
    <source>
        <dbReference type="Pfam" id="PF14306"/>
    </source>
</evidence>
<proteinExistence type="inferred from homology"/>
<evidence type="ECO:0000313" key="12">
    <source>
        <dbReference type="Proteomes" id="UP000245368"/>
    </source>
</evidence>
<evidence type="ECO:0000256" key="1">
    <source>
        <dbReference type="ARBA" id="ARBA00005048"/>
    </source>
</evidence>
<dbReference type="Pfam" id="PF14306">
    <property type="entry name" value="PUA_2"/>
    <property type="match status" value="1"/>
</dbReference>
<evidence type="ECO:0000256" key="4">
    <source>
        <dbReference type="ARBA" id="ARBA00022741"/>
    </source>
</evidence>
<keyword evidence="3 8" id="KW-0548">Nucleotidyltransferase</keyword>
<evidence type="ECO:0000256" key="5">
    <source>
        <dbReference type="ARBA" id="ARBA00022840"/>
    </source>
</evidence>
<dbReference type="GO" id="GO:0004781">
    <property type="term" value="F:sulfate adenylyltransferase (ATP) activity"/>
    <property type="evidence" value="ECO:0007669"/>
    <property type="project" value="UniProtKB-UniRule"/>
</dbReference>
<dbReference type="RefSeq" id="WP_109825789.1">
    <property type="nucleotide sequence ID" value="NZ_CP029494.1"/>
</dbReference>
<dbReference type="AlphaFoldDB" id="A0A2Z3JLB1"/>
<dbReference type="UniPathway" id="UPA00140">
    <property type="reaction ID" value="UER00204"/>
</dbReference>
<dbReference type="InterPro" id="IPR002650">
    <property type="entry name" value="Sulphate_adenylyltransferase"/>
</dbReference>
<evidence type="ECO:0000256" key="2">
    <source>
        <dbReference type="ARBA" id="ARBA00022679"/>
    </source>
</evidence>
<evidence type="ECO:0000256" key="3">
    <source>
        <dbReference type="ARBA" id="ARBA00022695"/>
    </source>
</evidence>
<dbReference type="KEGG" id="dez:DKM44_04540"/>
<name>A0A2Z3JLB1_9DEIO</name>
<dbReference type="InterPro" id="IPR020792">
    <property type="entry name" value="SO4_adenylyltransferase_pro"/>
</dbReference>
<dbReference type="InterPro" id="IPR014729">
    <property type="entry name" value="Rossmann-like_a/b/a_fold"/>
</dbReference>
<sequence length="398" mass="43814">MTPSTPSPIPSTSASSLLLPAPLGGTLVHRVVRRGEDFELGELGQLPRLELSERGAADLEMIATGAYSPLTGFLGEQDYLSVIEHLRLADGTPWSIPITLPVARQDAGQYRGRVLLTHGDVPVGTLEVTEQFEARKAYEAREIYRTEDPQHPGVAALYAAGEVYLAGPVTLFEVPRGAFPQAHRTPAEVREAIEARGWRSTVAFQTRNPVHRAHEYLQKVALELVDGLLLHPLVGATKGDDVPAATRMQAYDVLLDKYYPRERTLLSVYPAAMRYAGPREAILHALSRRNYGATHFIVGRDHAGVGSYYGTYDAQEIFGAYTAQELGIQILKFEHTFYCQTCAQLVSPRTCPHDASHHLVLSGTKVREKLRAGEPLPPEFSRPEVAEVLRAAYQQASD</sequence>
<evidence type="ECO:0000259" key="9">
    <source>
        <dbReference type="Pfam" id="PF01747"/>
    </source>
</evidence>
<dbReference type="PANTHER" id="PTHR43509:SF1">
    <property type="entry name" value="SULFATE ADENYLYLTRANSFERASE"/>
    <property type="match status" value="1"/>
</dbReference>
<comment type="pathway">
    <text evidence="1 8">Sulfur metabolism; hydrogen sulfide biosynthesis; sulfite from sulfate: step 1/3.</text>
</comment>
<feature type="domain" description="ATP-sulfurylase PUA-like" evidence="10">
    <location>
        <begin position="21"/>
        <end position="173"/>
    </location>
</feature>
<dbReference type="InterPro" id="IPR024951">
    <property type="entry name" value="Sulfurylase_cat_dom"/>
</dbReference>
<dbReference type="NCBIfam" id="TIGR00339">
    <property type="entry name" value="sopT"/>
    <property type="match status" value="1"/>
</dbReference>
<dbReference type="InterPro" id="IPR025980">
    <property type="entry name" value="ATP-Sase_PUA-like_dom"/>
</dbReference>
<dbReference type="GO" id="GO:0000103">
    <property type="term" value="P:sulfate assimilation"/>
    <property type="evidence" value="ECO:0007669"/>
    <property type="project" value="UniProtKB-UniRule"/>
</dbReference>
<dbReference type="EC" id="2.7.7.4" evidence="8"/>
<dbReference type="NCBIfam" id="NF003166">
    <property type="entry name" value="PRK04149.1"/>
    <property type="match status" value="1"/>
</dbReference>
<dbReference type="Pfam" id="PF01747">
    <property type="entry name" value="ATP-sulfurylase"/>
    <property type="match status" value="1"/>
</dbReference>
<feature type="domain" description="Sulphate adenylyltransferase catalytic" evidence="9">
    <location>
        <begin position="182"/>
        <end position="391"/>
    </location>
</feature>
<dbReference type="CDD" id="cd00517">
    <property type="entry name" value="ATPS"/>
    <property type="match status" value="1"/>
</dbReference>
<reference evidence="11 12" key="1">
    <citation type="submission" date="2018-05" db="EMBL/GenBank/DDBJ databases">
        <title>Complete Genome Sequence of Deinococcus sp. strain 17bor-2.</title>
        <authorList>
            <person name="Srinivasan S."/>
        </authorList>
    </citation>
    <scope>NUCLEOTIDE SEQUENCE [LARGE SCALE GENOMIC DNA]</scope>
    <source>
        <strain evidence="11 12">17bor-2</strain>
    </source>
</reference>
<evidence type="ECO:0000313" key="11">
    <source>
        <dbReference type="EMBL" id="AWN22588.1"/>
    </source>
</evidence>
<dbReference type="SUPFAM" id="SSF52374">
    <property type="entry name" value="Nucleotidylyl transferase"/>
    <property type="match status" value="1"/>
</dbReference>
<comment type="similarity">
    <text evidence="6 8">Belongs to the sulfate adenylyltransferase family.</text>
</comment>
<organism evidence="11 12">
    <name type="scientific">Deinococcus irradiatisoli</name>
    <dbReference type="NCBI Taxonomy" id="2202254"/>
    <lineage>
        <taxon>Bacteria</taxon>
        <taxon>Thermotogati</taxon>
        <taxon>Deinococcota</taxon>
        <taxon>Deinococci</taxon>
        <taxon>Deinococcales</taxon>
        <taxon>Deinococcaceae</taxon>
        <taxon>Deinococcus</taxon>
    </lineage>
</organism>
<dbReference type="EMBL" id="CP029494">
    <property type="protein sequence ID" value="AWN22588.1"/>
    <property type="molecule type" value="Genomic_DNA"/>
</dbReference>
<dbReference type="Proteomes" id="UP000245368">
    <property type="component" value="Chromosome"/>
</dbReference>
<keyword evidence="5 8" id="KW-0067">ATP-binding</keyword>
<comment type="catalytic activity">
    <reaction evidence="7 8">
        <text>sulfate + ATP + H(+) = adenosine 5'-phosphosulfate + diphosphate</text>
        <dbReference type="Rhea" id="RHEA:18133"/>
        <dbReference type="ChEBI" id="CHEBI:15378"/>
        <dbReference type="ChEBI" id="CHEBI:16189"/>
        <dbReference type="ChEBI" id="CHEBI:30616"/>
        <dbReference type="ChEBI" id="CHEBI:33019"/>
        <dbReference type="ChEBI" id="CHEBI:58243"/>
        <dbReference type="EC" id="2.7.7.4"/>
    </reaction>
</comment>
<dbReference type="SUPFAM" id="SSF88697">
    <property type="entry name" value="PUA domain-like"/>
    <property type="match status" value="1"/>
</dbReference>
<evidence type="ECO:0000256" key="7">
    <source>
        <dbReference type="ARBA" id="ARBA00049370"/>
    </source>
</evidence>
<keyword evidence="2 8" id="KW-0808">Transferase</keyword>
<keyword evidence="4 8" id="KW-0547">Nucleotide-binding</keyword>
<dbReference type="GO" id="GO:0070814">
    <property type="term" value="P:hydrogen sulfide biosynthetic process"/>
    <property type="evidence" value="ECO:0007669"/>
    <property type="project" value="UniProtKB-UniRule"/>
</dbReference>
<evidence type="ECO:0000256" key="8">
    <source>
        <dbReference type="HAMAP-Rule" id="MF_00066"/>
    </source>
</evidence>
<dbReference type="PANTHER" id="PTHR43509">
    <property type="match status" value="1"/>
</dbReference>
<dbReference type="Gene3D" id="3.10.400.10">
    <property type="entry name" value="Sulfate adenylyltransferase"/>
    <property type="match status" value="1"/>
</dbReference>
<dbReference type="OrthoDB" id="9804504at2"/>
<accession>A0A2Z3JLB1</accession>
<dbReference type="GO" id="GO:0005524">
    <property type="term" value="F:ATP binding"/>
    <property type="evidence" value="ECO:0007669"/>
    <property type="project" value="UniProtKB-KW"/>
</dbReference>
<dbReference type="HAMAP" id="MF_00066">
    <property type="entry name" value="Sulf_adenylyltr"/>
    <property type="match status" value="1"/>
</dbReference>
<dbReference type="InterPro" id="IPR015947">
    <property type="entry name" value="PUA-like_sf"/>
</dbReference>
<evidence type="ECO:0000256" key="6">
    <source>
        <dbReference type="ARBA" id="ARBA00037980"/>
    </source>
</evidence>
<dbReference type="Gene3D" id="3.40.50.620">
    <property type="entry name" value="HUPs"/>
    <property type="match status" value="1"/>
</dbReference>